<keyword evidence="6" id="KW-1185">Reference proteome</keyword>
<evidence type="ECO:0000256" key="2">
    <source>
        <dbReference type="ARBA" id="ARBA00022695"/>
    </source>
</evidence>
<keyword evidence="1" id="KW-0808">Transferase</keyword>
<proteinExistence type="predicted"/>
<dbReference type="KEGG" id="nsn:EXE58_11170"/>
<evidence type="ECO:0000256" key="3">
    <source>
        <dbReference type="ARBA" id="ARBA00022741"/>
    </source>
</evidence>
<name>A0A4P7IIA5_9ACTN</name>
<dbReference type="InterPro" id="IPR029044">
    <property type="entry name" value="Nucleotide-diphossugar_trans"/>
</dbReference>
<dbReference type="Gene3D" id="3.90.550.10">
    <property type="entry name" value="Spore Coat Polysaccharide Biosynthesis Protein SpsA, Chain A"/>
    <property type="match status" value="1"/>
</dbReference>
<organism evidence="5 6">
    <name type="scientific">Nocardioides seonyuensis</name>
    <dbReference type="NCBI Taxonomy" id="2518371"/>
    <lineage>
        <taxon>Bacteria</taxon>
        <taxon>Bacillati</taxon>
        <taxon>Actinomycetota</taxon>
        <taxon>Actinomycetes</taxon>
        <taxon>Propionibacteriales</taxon>
        <taxon>Nocardioidaceae</taxon>
        <taxon>Nocardioides</taxon>
    </lineage>
</organism>
<dbReference type="AlphaFoldDB" id="A0A4P7IIA5"/>
<protein>
    <recommendedName>
        <fullName evidence="7">2-phospho-L-lactate guanylyltransferase</fullName>
    </recommendedName>
</protein>
<dbReference type="Proteomes" id="UP000294853">
    <property type="component" value="Chromosome"/>
</dbReference>
<dbReference type="PANTHER" id="PTHR40392:SF1">
    <property type="entry name" value="2-PHOSPHO-L-LACTATE GUANYLYLTRANSFERASE"/>
    <property type="match status" value="1"/>
</dbReference>
<dbReference type="PANTHER" id="PTHR40392">
    <property type="entry name" value="2-PHOSPHO-L-LACTATE GUANYLYLTRANSFERASE"/>
    <property type="match status" value="1"/>
</dbReference>
<evidence type="ECO:0000313" key="6">
    <source>
        <dbReference type="Proteomes" id="UP000294853"/>
    </source>
</evidence>
<dbReference type="SUPFAM" id="SSF53448">
    <property type="entry name" value="Nucleotide-diphospho-sugar transferases"/>
    <property type="match status" value="1"/>
</dbReference>
<accession>A0A4P7IIA5</accession>
<reference evidence="5 6" key="1">
    <citation type="submission" date="2019-03" db="EMBL/GenBank/DDBJ databases">
        <title>Three New Species of Nocardioides, Nocardioides euryhalodurans sp. nov., Nocardioides seonyuensis sp. nov. and Nocardioides eburneoflavus sp. nov. Iolated from Soil.</title>
        <authorList>
            <person name="Roh S.G."/>
            <person name="Lee C."/>
            <person name="Kim M.-K."/>
            <person name="Kim S.B."/>
        </authorList>
    </citation>
    <scope>NUCLEOTIDE SEQUENCE [LARGE SCALE GENOMIC DNA]</scope>
    <source>
        <strain evidence="5 6">MMS17-SY207-3</strain>
    </source>
</reference>
<keyword evidence="3" id="KW-0547">Nucleotide-binding</keyword>
<dbReference type="OrthoDB" id="9151145at2"/>
<evidence type="ECO:0008006" key="7">
    <source>
        <dbReference type="Google" id="ProtNLM"/>
    </source>
</evidence>
<evidence type="ECO:0000256" key="1">
    <source>
        <dbReference type="ARBA" id="ARBA00022679"/>
    </source>
</evidence>
<evidence type="ECO:0000256" key="4">
    <source>
        <dbReference type="ARBA" id="ARBA00023134"/>
    </source>
</evidence>
<dbReference type="EMBL" id="CP038436">
    <property type="protein sequence ID" value="QBX55967.1"/>
    <property type="molecule type" value="Genomic_DNA"/>
</dbReference>
<evidence type="ECO:0000313" key="5">
    <source>
        <dbReference type="EMBL" id="QBX55967.1"/>
    </source>
</evidence>
<dbReference type="Pfam" id="PF01983">
    <property type="entry name" value="CofC"/>
    <property type="match status" value="1"/>
</dbReference>
<keyword evidence="2" id="KW-0548">Nucleotidyltransferase</keyword>
<sequence length="207" mass="22199">MNCLPHPGVSVVVLAKHAGHAKSRLRLPEREKRIVVRNLADATIRTVLATRSVGAVWVVTSDPLIAAGALRVGANLVAEGYPRGMNRAAAMGRRQALSVRPDESVAVMVADLPQLRGADVDSVLSEHLDRETPLYVADHHDSGTTMLVHGPYELPGIAFGHRSAAMHERLGYERSDRAERGMRVDLDTPEDLEAVGPLVSVAAGGDE</sequence>
<dbReference type="GO" id="GO:0043814">
    <property type="term" value="F:phospholactate guanylyltransferase activity"/>
    <property type="evidence" value="ECO:0007669"/>
    <property type="project" value="InterPro"/>
</dbReference>
<dbReference type="GO" id="GO:0005525">
    <property type="term" value="F:GTP binding"/>
    <property type="evidence" value="ECO:0007669"/>
    <property type="project" value="UniProtKB-KW"/>
</dbReference>
<keyword evidence="4" id="KW-0342">GTP-binding</keyword>
<dbReference type="InterPro" id="IPR002835">
    <property type="entry name" value="CofC"/>
</dbReference>
<gene>
    <name evidence="5" type="ORF">EXE58_11170</name>
</gene>